<dbReference type="PANTHER" id="PTHR34039">
    <property type="entry name" value="UPF0102 PROTEIN YRAN"/>
    <property type="match status" value="1"/>
</dbReference>
<dbReference type="CDD" id="cd20736">
    <property type="entry name" value="PoNe_Nuclease"/>
    <property type="match status" value="1"/>
</dbReference>
<protein>
    <recommendedName>
        <fullName evidence="2">UPF0102 protein SAMN05444374_11572</fullName>
    </recommendedName>
</protein>
<evidence type="ECO:0000256" key="3">
    <source>
        <dbReference type="SAM" id="MobiDB-lite"/>
    </source>
</evidence>
<keyword evidence="4" id="KW-0540">Nuclease</keyword>
<dbReference type="NCBIfam" id="TIGR00252">
    <property type="entry name" value="YraN family protein"/>
    <property type="match status" value="1"/>
</dbReference>
<evidence type="ECO:0000313" key="4">
    <source>
        <dbReference type="EMBL" id="SFA60465.1"/>
    </source>
</evidence>
<dbReference type="GO" id="GO:0003676">
    <property type="term" value="F:nucleic acid binding"/>
    <property type="evidence" value="ECO:0007669"/>
    <property type="project" value="InterPro"/>
</dbReference>
<dbReference type="Pfam" id="PF02021">
    <property type="entry name" value="UPF0102"/>
    <property type="match status" value="1"/>
</dbReference>
<dbReference type="InterPro" id="IPR011856">
    <property type="entry name" value="tRNA_endonuc-like_dom_sf"/>
</dbReference>
<evidence type="ECO:0000313" key="5">
    <source>
        <dbReference type="Proteomes" id="UP000182054"/>
    </source>
</evidence>
<evidence type="ECO:0000256" key="2">
    <source>
        <dbReference type="HAMAP-Rule" id="MF_00048"/>
    </source>
</evidence>
<sequence>MGRNANTAGDGRPVGYGQVDDRVARPDTRDLGRLGEDAAASFLTAIGLDVLARNWRSRHGEIDLVAADGTTVIFVEVKTRSGTAFGTPAEAVTPAKAARLHRLAGLWLAERSGPWVPVRFDIVEVLVADGVEPRITHLPGAF</sequence>
<dbReference type="AlphaFoldDB" id="A0A1I0U8U9"/>
<feature type="region of interest" description="Disordered" evidence="3">
    <location>
        <begin position="1"/>
        <end position="22"/>
    </location>
</feature>
<dbReference type="HAMAP" id="MF_00048">
    <property type="entry name" value="UPF0102"/>
    <property type="match status" value="1"/>
</dbReference>
<dbReference type="SUPFAM" id="SSF52980">
    <property type="entry name" value="Restriction endonuclease-like"/>
    <property type="match status" value="1"/>
</dbReference>
<dbReference type="NCBIfam" id="NF009154">
    <property type="entry name" value="PRK12497.3-3"/>
    <property type="match status" value="1"/>
</dbReference>
<dbReference type="InterPro" id="IPR003509">
    <property type="entry name" value="UPF0102_YraN-like"/>
</dbReference>
<proteinExistence type="inferred from homology"/>
<keyword evidence="4" id="KW-0255">Endonuclease</keyword>
<organism evidence="4 5">
    <name type="scientific">Rhodococcoides kroppenstedtii</name>
    <dbReference type="NCBI Taxonomy" id="293050"/>
    <lineage>
        <taxon>Bacteria</taxon>
        <taxon>Bacillati</taxon>
        <taxon>Actinomycetota</taxon>
        <taxon>Actinomycetes</taxon>
        <taxon>Mycobacteriales</taxon>
        <taxon>Nocardiaceae</taxon>
        <taxon>Rhodococcoides</taxon>
    </lineage>
</organism>
<dbReference type="NCBIfam" id="NF009150">
    <property type="entry name" value="PRK12497.1-3"/>
    <property type="match status" value="1"/>
</dbReference>
<dbReference type="PANTHER" id="PTHR34039:SF1">
    <property type="entry name" value="UPF0102 PROTEIN YRAN"/>
    <property type="match status" value="1"/>
</dbReference>
<dbReference type="Proteomes" id="UP000182054">
    <property type="component" value="Unassembled WGS sequence"/>
</dbReference>
<keyword evidence="4" id="KW-0378">Hydrolase</keyword>
<gene>
    <name evidence="4" type="ORF">SAMN05444374_11572</name>
</gene>
<dbReference type="Gene3D" id="3.40.1350.10">
    <property type="match status" value="1"/>
</dbReference>
<evidence type="ECO:0000256" key="1">
    <source>
        <dbReference type="ARBA" id="ARBA00006738"/>
    </source>
</evidence>
<dbReference type="InterPro" id="IPR011335">
    <property type="entry name" value="Restrct_endonuc-II-like"/>
</dbReference>
<reference evidence="4 5" key="1">
    <citation type="submission" date="2016-10" db="EMBL/GenBank/DDBJ databases">
        <authorList>
            <person name="de Groot N.N."/>
        </authorList>
    </citation>
    <scope>NUCLEOTIDE SEQUENCE [LARGE SCALE GENOMIC DNA]</scope>
    <source>
        <strain evidence="4 5">DSM 44908</strain>
    </source>
</reference>
<comment type="similarity">
    <text evidence="1 2">Belongs to the UPF0102 family.</text>
</comment>
<accession>A0A1I0U8U9</accession>
<dbReference type="EMBL" id="FOJN01000015">
    <property type="protein sequence ID" value="SFA60465.1"/>
    <property type="molecule type" value="Genomic_DNA"/>
</dbReference>
<dbReference type="GO" id="GO:0004519">
    <property type="term" value="F:endonuclease activity"/>
    <property type="evidence" value="ECO:0007669"/>
    <property type="project" value="UniProtKB-KW"/>
</dbReference>
<name>A0A1I0U8U9_9NOCA</name>